<evidence type="ECO:0000313" key="2">
    <source>
        <dbReference type="Proteomes" id="UP000228762"/>
    </source>
</evidence>
<evidence type="ECO:0008006" key="3">
    <source>
        <dbReference type="Google" id="ProtNLM"/>
    </source>
</evidence>
<dbReference type="SUPFAM" id="SSF51182">
    <property type="entry name" value="RmlC-like cupins"/>
    <property type="match status" value="1"/>
</dbReference>
<protein>
    <recommendedName>
        <fullName evidence="3">Mannose-6-phosphate isomerase</fullName>
    </recommendedName>
</protein>
<reference evidence="2" key="1">
    <citation type="submission" date="2017-09" db="EMBL/GenBank/DDBJ databases">
        <title>Depth-based differentiation of microbial function through sediment-hosted aquifers and enrichment of novel symbionts in the deep terrestrial subsurface.</title>
        <authorList>
            <person name="Probst A.J."/>
            <person name="Ladd B."/>
            <person name="Jarett J.K."/>
            <person name="Geller-Mcgrath D.E."/>
            <person name="Sieber C.M.K."/>
            <person name="Emerson J.B."/>
            <person name="Anantharaman K."/>
            <person name="Thomas B.C."/>
            <person name="Malmstrom R."/>
            <person name="Stieglmeier M."/>
            <person name="Klingl A."/>
            <person name="Woyke T."/>
            <person name="Ryan C.M."/>
            <person name="Banfield J.F."/>
        </authorList>
    </citation>
    <scope>NUCLEOTIDE SEQUENCE [LARGE SCALE GENOMIC DNA]</scope>
</reference>
<dbReference type="Gene3D" id="2.60.120.10">
    <property type="entry name" value="Jelly Rolls"/>
    <property type="match status" value="1"/>
</dbReference>
<sequence>MVKKPYLVIPFLVEQPTWGGSYICEKKGWLNKEELMGKKFGQSYELYDRSLLATTITSSADPLFGPKIQNTAPISYFVEGKPFPLIKFTQAKGNSFQLHIKPEIKDKRWQQKAESWYYFEDGKITYGIKKGIRIDEYKRTCEAINDEMKKLSDMIVGGMITKEKAKGKAISYIKEKNPWQFVNVCEVKKGDIVDLSRGGLHHSWEEDSINYPLGNVLYEVQQDIMDPVCTIRSFDQGKFKEDGSIREIHIDDYFRYIDLDEKRNTLTIEKNKEGVLFNTPRYSLSLFSISKKEAMKSSPSFHHLFIKEGEIDVLDSLGNMVTVGEGHSCFVPQGVSYEINPKIHSEILLTFLQ</sequence>
<comment type="caution">
    <text evidence="1">The sequence shown here is derived from an EMBL/GenBank/DDBJ whole genome shotgun (WGS) entry which is preliminary data.</text>
</comment>
<dbReference type="InterPro" id="IPR011051">
    <property type="entry name" value="RmlC_Cupin_sf"/>
</dbReference>
<dbReference type="InterPro" id="IPR014710">
    <property type="entry name" value="RmlC-like_jellyroll"/>
</dbReference>
<name>A0A2M7EJA5_9BACT</name>
<gene>
    <name evidence="1" type="ORF">COW57_04145</name>
</gene>
<dbReference type="EMBL" id="PFEV01000196">
    <property type="protein sequence ID" value="PIV70648.1"/>
    <property type="molecule type" value="Genomic_DNA"/>
</dbReference>
<accession>A0A2M7EJA5</accession>
<evidence type="ECO:0000313" key="1">
    <source>
        <dbReference type="EMBL" id="PIV70648.1"/>
    </source>
</evidence>
<dbReference type="AlphaFoldDB" id="A0A2M7EJA5"/>
<proteinExistence type="predicted"/>
<dbReference type="Proteomes" id="UP000228762">
    <property type="component" value="Unassembled WGS sequence"/>
</dbReference>
<organism evidence="1 2">
    <name type="scientific">Candidatus Roizmanbacteria bacterium CG17_big_fil_post_rev_8_21_14_2_50_39_7</name>
    <dbReference type="NCBI Taxonomy" id="1974858"/>
    <lineage>
        <taxon>Bacteria</taxon>
        <taxon>Candidatus Roizmaniibacteriota</taxon>
    </lineage>
</organism>